<proteinExistence type="predicted"/>
<evidence type="ECO:0000313" key="3">
    <source>
        <dbReference type="EMBL" id="MDF2261592.1"/>
    </source>
</evidence>
<dbReference type="RefSeq" id="WP_275823387.1">
    <property type="nucleotide sequence ID" value="NZ_BAAANM010000057.1"/>
</dbReference>
<organism evidence="3 4">
    <name type="scientific">Streptantibioticus ferralitis</name>
    <dbReference type="NCBI Taxonomy" id="236510"/>
    <lineage>
        <taxon>Bacteria</taxon>
        <taxon>Bacillati</taxon>
        <taxon>Actinomycetota</taxon>
        <taxon>Actinomycetes</taxon>
        <taxon>Kitasatosporales</taxon>
        <taxon>Streptomycetaceae</taxon>
        <taxon>Streptantibioticus</taxon>
    </lineage>
</organism>
<dbReference type="InterPro" id="IPR002909">
    <property type="entry name" value="IPT_dom"/>
</dbReference>
<dbReference type="SUPFAM" id="SSF81296">
    <property type="entry name" value="E set domains"/>
    <property type="match status" value="2"/>
</dbReference>
<dbReference type="Gene3D" id="2.60.40.10">
    <property type="entry name" value="Immunoglobulins"/>
    <property type="match status" value="2"/>
</dbReference>
<feature type="domain" description="IPT/TIG" evidence="2">
    <location>
        <begin position="4"/>
        <end position="47"/>
    </location>
</feature>
<feature type="region of interest" description="Disordered" evidence="1">
    <location>
        <begin position="1"/>
        <end position="28"/>
    </location>
</feature>
<accession>A0ABT5ZCM3</accession>
<keyword evidence="4" id="KW-1185">Reference proteome</keyword>
<reference evidence="3 4" key="1">
    <citation type="submission" date="2023-03" db="EMBL/GenBank/DDBJ databases">
        <title>Draft genome sequence of type strain Streptomyces ferralitis JCM 14344.</title>
        <authorList>
            <person name="Klaysubun C."/>
            <person name="Duangmal K."/>
        </authorList>
    </citation>
    <scope>NUCLEOTIDE SEQUENCE [LARGE SCALE GENOMIC DNA]</scope>
    <source>
        <strain evidence="3 4">JCM 14344</strain>
    </source>
</reference>
<comment type="caution">
    <text evidence="3">The sequence shown here is derived from an EMBL/GenBank/DDBJ whole genome shotgun (WGS) entry which is preliminary data.</text>
</comment>
<gene>
    <name evidence="3" type="ORF">P2L57_39530</name>
</gene>
<sequence>MSAPATNVVVTSPTTLTCTTPPGADGPANVTVQTPGGTGTLPNGYTYAPVPTLGSVSPNTGPVTGGQTVTLTGTGFVVGSTTVTFGLLAGQSVTVTLKFPPVLGQRVSTLRG</sequence>
<name>A0ABT5ZCM3_9ACTN</name>
<dbReference type="CDD" id="cd00102">
    <property type="entry name" value="IPT"/>
    <property type="match status" value="1"/>
</dbReference>
<dbReference type="Proteomes" id="UP001220022">
    <property type="component" value="Unassembled WGS sequence"/>
</dbReference>
<dbReference type="Pfam" id="PF01833">
    <property type="entry name" value="TIG"/>
    <property type="match status" value="2"/>
</dbReference>
<evidence type="ECO:0000313" key="4">
    <source>
        <dbReference type="Proteomes" id="UP001220022"/>
    </source>
</evidence>
<feature type="domain" description="IPT/TIG" evidence="2">
    <location>
        <begin position="51"/>
        <end position="86"/>
    </location>
</feature>
<dbReference type="InterPro" id="IPR014756">
    <property type="entry name" value="Ig_E-set"/>
</dbReference>
<dbReference type="EMBL" id="JARHTQ010000071">
    <property type="protein sequence ID" value="MDF2261592.1"/>
    <property type="molecule type" value="Genomic_DNA"/>
</dbReference>
<feature type="compositionally biased region" description="Low complexity" evidence="1">
    <location>
        <begin position="8"/>
        <end position="22"/>
    </location>
</feature>
<protein>
    <submittedName>
        <fullName evidence="3">IPT/TIG domain-containing protein</fullName>
    </submittedName>
</protein>
<dbReference type="InterPro" id="IPR013783">
    <property type="entry name" value="Ig-like_fold"/>
</dbReference>
<evidence type="ECO:0000256" key="1">
    <source>
        <dbReference type="SAM" id="MobiDB-lite"/>
    </source>
</evidence>
<evidence type="ECO:0000259" key="2">
    <source>
        <dbReference type="Pfam" id="PF01833"/>
    </source>
</evidence>